<dbReference type="GO" id="GO:0008233">
    <property type="term" value="F:peptidase activity"/>
    <property type="evidence" value="ECO:0007669"/>
    <property type="project" value="UniProtKB-KW"/>
</dbReference>
<dbReference type="EMBL" id="SNXS01000003">
    <property type="protein sequence ID" value="TDP71069.1"/>
    <property type="molecule type" value="Genomic_DNA"/>
</dbReference>
<dbReference type="InParanoid" id="A0A4R6QKT8"/>
<comment type="caution">
    <text evidence="3">The sequence shown here is derived from an EMBL/GenBank/DDBJ whole genome shotgun (WGS) entry which is preliminary data.</text>
</comment>
<dbReference type="OrthoDB" id="5438043at2"/>
<dbReference type="SUPFAM" id="SSF54001">
    <property type="entry name" value="Cysteine proteinases"/>
    <property type="match status" value="1"/>
</dbReference>
<dbReference type="GO" id="GO:0006508">
    <property type="term" value="P:proteolysis"/>
    <property type="evidence" value="ECO:0007669"/>
    <property type="project" value="UniProtKB-KW"/>
</dbReference>
<dbReference type="Pfam" id="PF08379">
    <property type="entry name" value="Bact_transglu_N"/>
    <property type="match status" value="1"/>
</dbReference>
<keyword evidence="3" id="KW-0645">Protease</keyword>
<dbReference type="PANTHER" id="PTHR33490">
    <property type="entry name" value="BLR5614 PROTEIN-RELATED"/>
    <property type="match status" value="1"/>
</dbReference>
<gene>
    <name evidence="3" type="ORF">DES47_10347</name>
</gene>
<keyword evidence="3" id="KW-0378">Hydrolase</keyword>
<evidence type="ECO:0000313" key="3">
    <source>
        <dbReference type="EMBL" id="TDP71069.1"/>
    </source>
</evidence>
<feature type="domain" description="Transglutaminase-like" evidence="2">
    <location>
        <begin position="221"/>
        <end position="291"/>
    </location>
</feature>
<dbReference type="InterPro" id="IPR038765">
    <property type="entry name" value="Papain-like_cys_pep_sf"/>
</dbReference>
<feature type="compositionally biased region" description="Low complexity" evidence="1">
    <location>
        <begin position="1"/>
        <end position="22"/>
    </location>
</feature>
<dbReference type="InterPro" id="IPR013589">
    <property type="entry name" value="Bac_transglu_N"/>
</dbReference>
<dbReference type="Pfam" id="PF01841">
    <property type="entry name" value="Transglut_core"/>
    <property type="match status" value="1"/>
</dbReference>
<dbReference type="Gene3D" id="3.10.620.30">
    <property type="match status" value="1"/>
</dbReference>
<evidence type="ECO:0000256" key="1">
    <source>
        <dbReference type="SAM" id="MobiDB-lite"/>
    </source>
</evidence>
<proteinExistence type="predicted"/>
<protein>
    <submittedName>
        <fullName evidence="3">Transglutaminase-like putative cysteine protease</fullName>
    </submittedName>
</protein>
<dbReference type="Proteomes" id="UP000295361">
    <property type="component" value="Unassembled WGS sequence"/>
</dbReference>
<name>A0A4R6QKT8_9BURK</name>
<dbReference type="PANTHER" id="PTHR33490:SF7">
    <property type="entry name" value="BLR2979 PROTEIN"/>
    <property type="match status" value="1"/>
</dbReference>
<organism evidence="3 4">
    <name type="scientific">Roseateles toxinivorans</name>
    <dbReference type="NCBI Taxonomy" id="270368"/>
    <lineage>
        <taxon>Bacteria</taxon>
        <taxon>Pseudomonadati</taxon>
        <taxon>Pseudomonadota</taxon>
        <taxon>Betaproteobacteria</taxon>
        <taxon>Burkholderiales</taxon>
        <taxon>Sphaerotilaceae</taxon>
        <taxon>Roseateles</taxon>
    </lineage>
</organism>
<reference evidence="3 4" key="1">
    <citation type="submission" date="2019-03" db="EMBL/GenBank/DDBJ databases">
        <title>Genomic Encyclopedia of Type Strains, Phase IV (KMG-IV): sequencing the most valuable type-strain genomes for metagenomic binning, comparative biology and taxonomic classification.</title>
        <authorList>
            <person name="Goeker M."/>
        </authorList>
    </citation>
    <scope>NUCLEOTIDE SEQUENCE [LARGE SCALE GENOMIC DNA]</scope>
    <source>
        <strain evidence="3 4">DSM 16998</strain>
    </source>
</reference>
<evidence type="ECO:0000313" key="4">
    <source>
        <dbReference type="Proteomes" id="UP000295361"/>
    </source>
</evidence>
<sequence>MNAGQSQSQSQGEGQSQSQTQGVPDEALPLRWLRVEHETVYDYDVPVELAHHLACLSPRVTPWQQVRNWRLTIDPLPDCTVELDDKDLDGDGTRNPLSLDPWGNMRLVFSHEHVHERLSVTSVFEAGLAAAPELHLQLSPPWEEVAESLRYHAGAVRSEAVEFTLASHFAPRDAALAAFGREAFTPGRPLAEGAYALMSLINEQFAYKPLSTQVDTRAPEVLALRSGVCQDFAHVMIGACRSLGLAARYVSGYLLTHPAAGQPRLVGADASHAWVAVWCPALGWLALDPTNDVVAGHDHVTLAWGRDYADVAPLRGVIRGGGKAQPRVAVTVAPIDG</sequence>
<evidence type="ECO:0000259" key="2">
    <source>
        <dbReference type="SMART" id="SM00460"/>
    </source>
</evidence>
<keyword evidence="4" id="KW-1185">Reference proteome</keyword>
<dbReference type="RefSeq" id="WP_133700875.1">
    <property type="nucleotide sequence ID" value="NZ_SNXS01000003.1"/>
</dbReference>
<dbReference type="InterPro" id="IPR002931">
    <property type="entry name" value="Transglutaminase-like"/>
</dbReference>
<dbReference type="SMART" id="SM00460">
    <property type="entry name" value="TGc"/>
    <property type="match status" value="1"/>
</dbReference>
<dbReference type="AlphaFoldDB" id="A0A4R6QKT8"/>
<feature type="region of interest" description="Disordered" evidence="1">
    <location>
        <begin position="1"/>
        <end position="24"/>
    </location>
</feature>
<accession>A0A4R6QKT8</accession>